<sequence>MKRFIATVLVLMGLVSGSCAQEKISMPYGKDLFFSRGKGSRSLWIWNTIDILRKPGERDALLQFIKKPHGTDPEINNLYFNANVNFLRSEKLREAFIDLIVRAHKQGVTVQYLAGHAAWAYQNREVLGIIEAVSEFNASLSPEQRLDGVHFDIEPHTLPMWNSDSRLKQRFFQSIKLYGERMRELNPDIVFGIDVPTFWNKDEIRLLAESTDYITLMNYTDNRVFKYKRAKKFLEVADEMGTKIETGVETQGPSEKWGVTPPITFYDEGRELMEARLAHTEKLMGVHESYIGIAIHYYDSYKNFQKERKIIKDTETYPDQPLITIPFLTVPIAVDGKLTEVPDNDGVIALDDSKYVVYEIAPKSWEGLDDFSVIAYIGWTETDLYLGFDVKDDSIVQPFSGEDMVNGDHLELWFDTDYEGDEWQNWISEDDFQLGFSPGNFKDVAPSICLWAPALENVSTLSMIEYSSVKTETGYRAEMKIPFEFFSGMKPVDGTRIRLNIDPSDSDGPNDVQEVLLSSSICRRYGNPRSFRTAIFKRAQ</sequence>
<feature type="domain" description="Carbohydrate-binding" evidence="2">
    <location>
        <begin position="366"/>
        <end position="532"/>
    </location>
</feature>
<reference evidence="3 4" key="1">
    <citation type="journal article" date="2017" name="ISME J.">
        <title>Energy and carbon metabolisms in a deep terrestrial subsurface fluid microbial community.</title>
        <authorList>
            <person name="Momper L."/>
            <person name="Jungbluth S.P."/>
            <person name="Lee M.D."/>
            <person name="Amend J.P."/>
        </authorList>
    </citation>
    <scope>NUCLEOTIDE SEQUENCE [LARGE SCALE GENOMIC DNA]</scope>
    <source>
        <strain evidence="3">SURF_26</strain>
    </source>
</reference>
<comment type="caution">
    <text evidence="3">The sequence shown here is derived from an EMBL/GenBank/DDBJ whole genome shotgun (WGS) entry which is preliminary data.</text>
</comment>
<gene>
    <name evidence="3" type="ORF">C4541_04095</name>
</gene>
<protein>
    <recommendedName>
        <fullName evidence="2">Carbohydrate-binding domain-containing protein</fullName>
    </recommendedName>
</protein>
<dbReference type="GO" id="GO:0030246">
    <property type="term" value="F:carbohydrate binding"/>
    <property type="evidence" value="ECO:0007669"/>
    <property type="project" value="InterPro"/>
</dbReference>
<evidence type="ECO:0000313" key="3">
    <source>
        <dbReference type="EMBL" id="RJP60411.1"/>
    </source>
</evidence>
<keyword evidence="1" id="KW-0732">Signal</keyword>
<feature type="chain" id="PRO_5017359440" description="Carbohydrate-binding domain-containing protein" evidence="1">
    <location>
        <begin position="21"/>
        <end position="540"/>
    </location>
</feature>
<dbReference type="Proteomes" id="UP000266426">
    <property type="component" value="Unassembled WGS sequence"/>
</dbReference>
<dbReference type="Pfam" id="PF06452">
    <property type="entry name" value="CBM9_1"/>
    <property type="match status" value="1"/>
</dbReference>
<evidence type="ECO:0000256" key="1">
    <source>
        <dbReference type="SAM" id="SignalP"/>
    </source>
</evidence>
<name>A0A3A4RFS6_9BACT</name>
<dbReference type="AlphaFoldDB" id="A0A3A4RFS6"/>
<dbReference type="PROSITE" id="PS51257">
    <property type="entry name" value="PROKAR_LIPOPROTEIN"/>
    <property type="match status" value="1"/>
</dbReference>
<dbReference type="Gene3D" id="2.60.40.1190">
    <property type="match status" value="1"/>
</dbReference>
<dbReference type="GO" id="GO:0016052">
    <property type="term" value="P:carbohydrate catabolic process"/>
    <property type="evidence" value="ECO:0007669"/>
    <property type="project" value="InterPro"/>
</dbReference>
<dbReference type="GO" id="GO:0004553">
    <property type="term" value="F:hydrolase activity, hydrolyzing O-glycosyl compounds"/>
    <property type="evidence" value="ECO:0007669"/>
    <property type="project" value="InterPro"/>
</dbReference>
<evidence type="ECO:0000259" key="2">
    <source>
        <dbReference type="Pfam" id="PF06452"/>
    </source>
</evidence>
<evidence type="ECO:0000313" key="4">
    <source>
        <dbReference type="Proteomes" id="UP000266426"/>
    </source>
</evidence>
<proteinExistence type="predicted"/>
<dbReference type="InterPro" id="IPR010502">
    <property type="entry name" value="Carb-bd_dom_fam9"/>
</dbReference>
<dbReference type="SUPFAM" id="SSF49344">
    <property type="entry name" value="CBD9-like"/>
    <property type="match status" value="1"/>
</dbReference>
<accession>A0A3A4RFS6</accession>
<organism evidence="3 4">
    <name type="scientific">Candidatus Auribacter fodinae</name>
    <dbReference type="NCBI Taxonomy" id="2093366"/>
    <lineage>
        <taxon>Bacteria</taxon>
        <taxon>Pseudomonadati</taxon>
        <taxon>Candidatus Auribacterota</taxon>
        <taxon>Candidatus Auribacteria</taxon>
        <taxon>Candidatus Auribacterales</taxon>
        <taxon>Candidatus Auribacteraceae</taxon>
        <taxon>Candidatus Auribacter</taxon>
    </lineage>
</organism>
<feature type="signal peptide" evidence="1">
    <location>
        <begin position="1"/>
        <end position="20"/>
    </location>
</feature>
<dbReference type="EMBL" id="QZJZ01000030">
    <property type="protein sequence ID" value="RJP60411.1"/>
    <property type="molecule type" value="Genomic_DNA"/>
</dbReference>